<dbReference type="GO" id="GO:0005737">
    <property type="term" value="C:cytoplasm"/>
    <property type="evidence" value="ECO:0007669"/>
    <property type="project" value="TreeGrafter"/>
</dbReference>
<dbReference type="PANTHER" id="PTHR43735">
    <property type="entry name" value="APOPTOSIS-INDUCING FACTOR 1"/>
    <property type="match status" value="1"/>
</dbReference>
<keyword evidence="2" id="KW-0285">Flavoprotein</keyword>
<keyword evidence="3" id="KW-0274">FAD</keyword>
<name>A0A0C2XEK0_HEBCY</name>
<dbReference type="Pfam" id="PF07992">
    <property type="entry name" value="Pyr_redox_2"/>
    <property type="match status" value="1"/>
</dbReference>
<evidence type="ECO:0000256" key="2">
    <source>
        <dbReference type="ARBA" id="ARBA00022630"/>
    </source>
</evidence>
<dbReference type="PANTHER" id="PTHR43735:SF3">
    <property type="entry name" value="FERROPTOSIS SUPPRESSOR PROTEIN 1"/>
    <property type="match status" value="1"/>
</dbReference>
<dbReference type="SUPFAM" id="SSF51905">
    <property type="entry name" value="FAD/NAD(P)-binding domain"/>
    <property type="match status" value="1"/>
</dbReference>
<keyword evidence="8" id="KW-1185">Reference proteome</keyword>
<dbReference type="InterPro" id="IPR036188">
    <property type="entry name" value="FAD/NAD-bd_sf"/>
</dbReference>
<dbReference type="Gene3D" id="3.50.50.100">
    <property type="match status" value="2"/>
</dbReference>
<keyword evidence="5" id="KW-0472">Membrane</keyword>
<dbReference type="GO" id="GO:0004174">
    <property type="term" value="F:electron-transferring-flavoprotein dehydrogenase activity"/>
    <property type="evidence" value="ECO:0007669"/>
    <property type="project" value="TreeGrafter"/>
</dbReference>
<keyword evidence="5" id="KW-0812">Transmembrane</keyword>
<gene>
    <name evidence="7" type="ORF">M413DRAFT_31768</name>
</gene>
<evidence type="ECO:0000256" key="5">
    <source>
        <dbReference type="SAM" id="Phobius"/>
    </source>
</evidence>
<organism evidence="7 8">
    <name type="scientific">Hebeloma cylindrosporum</name>
    <dbReference type="NCBI Taxonomy" id="76867"/>
    <lineage>
        <taxon>Eukaryota</taxon>
        <taxon>Fungi</taxon>
        <taxon>Dikarya</taxon>
        <taxon>Basidiomycota</taxon>
        <taxon>Agaricomycotina</taxon>
        <taxon>Agaricomycetes</taxon>
        <taxon>Agaricomycetidae</taxon>
        <taxon>Agaricales</taxon>
        <taxon>Agaricineae</taxon>
        <taxon>Hymenogastraceae</taxon>
        <taxon>Hebeloma</taxon>
    </lineage>
</organism>
<reference evidence="8" key="2">
    <citation type="submission" date="2015-01" db="EMBL/GenBank/DDBJ databases">
        <title>Evolutionary Origins and Diversification of the Mycorrhizal Mutualists.</title>
        <authorList>
            <consortium name="DOE Joint Genome Institute"/>
            <consortium name="Mycorrhizal Genomics Consortium"/>
            <person name="Kohler A."/>
            <person name="Kuo A."/>
            <person name="Nagy L.G."/>
            <person name="Floudas D."/>
            <person name="Copeland A."/>
            <person name="Barry K.W."/>
            <person name="Cichocki N."/>
            <person name="Veneault-Fourrey C."/>
            <person name="LaButti K."/>
            <person name="Lindquist E.A."/>
            <person name="Lipzen A."/>
            <person name="Lundell T."/>
            <person name="Morin E."/>
            <person name="Murat C."/>
            <person name="Riley R."/>
            <person name="Ohm R."/>
            <person name="Sun H."/>
            <person name="Tunlid A."/>
            <person name="Henrissat B."/>
            <person name="Grigoriev I.V."/>
            <person name="Hibbett D.S."/>
            <person name="Martin F."/>
        </authorList>
    </citation>
    <scope>NUCLEOTIDE SEQUENCE [LARGE SCALE GENOMIC DNA]</scope>
    <source>
        <strain evidence="8">h7</strain>
    </source>
</reference>
<evidence type="ECO:0000259" key="6">
    <source>
        <dbReference type="Pfam" id="PF07992"/>
    </source>
</evidence>
<feature type="transmembrane region" description="Helical" evidence="5">
    <location>
        <begin position="330"/>
        <end position="350"/>
    </location>
</feature>
<dbReference type="AlphaFoldDB" id="A0A0C2XEK0"/>
<evidence type="ECO:0000313" key="7">
    <source>
        <dbReference type="EMBL" id="KIM36348.1"/>
    </source>
</evidence>
<proteinExistence type="inferred from homology"/>
<dbReference type="OrthoDB" id="202203at2759"/>
<comment type="similarity">
    <text evidence="1">Belongs to the FAD-dependent oxidoreductase family.</text>
</comment>
<dbReference type="HOGENOM" id="CLU_019845_2_0_1"/>
<evidence type="ECO:0000256" key="1">
    <source>
        <dbReference type="ARBA" id="ARBA00006442"/>
    </source>
</evidence>
<dbReference type="InterPro" id="IPR023753">
    <property type="entry name" value="FAD/NAD-binding_dom"/>
</dbReference>
<accession>A0A0C2XEK0</accession>
<reference evidence="7 8" key="1">
    <citation type="submission" date="2014-04" db="EMBL/GenBank/DDBJ databases">
        <authorList>
            <consortium name="DOE Joint Genome Institute"/>
            <person name="Kuo A."/>
            <person name="Gay G."/>
            <person name="Dore J."/>
            <person name="Kohler A."/>
            <person name="Nagy L.G."/>
            <person name="Floudas D."/>
            <person name="Copeland A."/>
            <person name="Barry K.W."/>
            <person name="Cichocki N."/>
            <person name="Veneault-Fourrey C."/>
            <person name="LaButti K."/>
            <person name="Lindquist E.A."/>
            <person name="Lipzen A."/>
            <person name="Lundell T."/>
            <person name="Morin E."/>
            <person name="Murat C."/>
            <person name="Sun H."/>
            <person name="Tunlid A."/>
            <person name="Henrissat B."/>
            <person name="Grigoriev I.V."/>
            <person name="Hibbett D.S."/>
            <person name="Martin F."/>
            <person name="Nordberg H.P."/>
            <person name="Cantor M.N."/>
            <person name="Hua S.X."/>
        </authorList>
    </citation>
    <scope>NUCLEOTIDE SEQUENCE [LARGE SCALE GENOMIC DNA]</scope>
    <source>
        <strain evidence="8">h7</strain>
    </source>
</reference>
<dbReference type="EMBL" id="KN831806">
    <property type="protein sequence ID" value="KIM36348.1"/>
    <property type="molecule type" value="Genomic_DNA"/>
</dbReference>
<feature type="domain" description="FAD/NAD(P)-binding" evidence="6">
    <location>
        <begin position="9"/>
        <end position="285"/>
    </location>
</feature>
<dbReference type="STRING" id="686832.A0A0C2XEK0"/>
<dbReference type="Proteomes" id="UP000053424">
    <property type="component" value="Unassembled WGS sequence"/>
</dbReference>
<evidence type="ECO:0000256" key="4">
    <source>
        <dbReference type="ARBA" id="ARBA00023002"/>
    </source>
</evidence>
<dbReference type="GO" id="GO:0050660">
    <property type="term" value="F:flavin adenine dinucleotide binding"/>
    <property type="evidence" value="ECO:0007669"/>
    <property type="project" value="TreeGrafter"/>
</dbReference>
<protein>
    <recommendedName>
        <fullName evidence="6">FAD/NAD(P)-binding domain-containing protein</fullName>
    </recommendedName>
</protein>
<evidence type="ECO:0000256" key="3">
    <source>
        <dbReference type="ARBA" id="ARBA00022827"/>
    </source>
</evidence>
<evidence type="ECO:0000313" key="8">
    <source>
        <dbReference type="Proteomes" id="UP000053424"/>
    </source>
</evidence>
<keyword evidence="5" id="KW-1133">Transmembrane helix</keyword>
<keyword evidence="4" id="KW-0560">Oxidoreductase</keyword>
<sequence>MANTQERQNIVIVGGGNVGISTFNALAGHLDATNSNLILITPRPYFTHLPAALRLVVTSEGKLEETVLMPFGDKHTGPNKKVLNAKVASIVDSDTKGRHVVLENGDKIDFSVLVLTPGSIWEGPINFPDDKEEHLEWINTWREKFAEANDIVLVELAGELKDLSPKKNVTIVHGQKFLLNDTYPERWRKNVASQFLKRGVKLVLDDFVDDLEIKDGHITTRGKKTIPADLVVSTRGPRPNTKFVESLGTDVLTSSGYIKVQLTLQLPNHPRVFAGGDAMDWVEQKQAGKAPAHAAVIANNVLSVLGSKKSPIPYKGSMEMVVLTNGKASGAGYFGILWGITIGSWLSSLIKSKSLLVGMMQGSLGFD</sequence>